<name>A0A919UH45_9ACTN</name>
<feature type="domain" description="FIST" evidence="1">
    <location>
        <begin position="26"/>
        <end position="222"/>
    </location>
</feature>
<evidence type="ECO:0008006" key="5">
    <source>
        <dbReference type="Google" id="ProtNLM"/>
    </source>
</evidence>
<comment type="caution">
    <text evidence="3">The sequence shown here is derived from an EMBL/GenBank/DDBJ whole genome shotgun (WGS) entry which is preliminary data.</text>
</comment>
<sequence length="384" mass="39331">MGTSGAADPRAAGATAARAAVGDRDDARLLMVFCSALHDPVAVLAGIRPVAGATPLIGCSTTAVIAAGQSDVDSGVSVVALGGPGFDVTTGVSLDVSGRQREAGAEVTDRVTRAGTGRRHQVLVLLTDGLVVGQEEMLAGAYSVVGASMPMVGGASTPHPTAARHTFQFHGDQVVADAVVGAVIASDGPFGVGLRHGWRKVGEPMIVTKSDRNEVLTLDDRPAVEAYLSRLGAPPEAFADPPAFERFAECRPIGVRSRGGEVVRNVGNSSGLARGVLCSSGEVPEGGVIWPMEGDVDTVLQAADDACRDAVAGLAGAAPLGLIAFDCETRARLLGPDGQRREVRRMAAHARPAPLAGLYTWGEVARTKGINAFHNQTLVVLAVG</sequence>
<keyword evidence="4" id="KW-1185">Reference proteome</keyword>
<dbReference type="SMART" id="SM01204">
    <property type="entry name" value="FIST_C"/>
    <property type="match status" value="1"/>
</dbReference>
<feature type="domain" description="FIST C-domain" evidence="2">
    <location>
        <begin position="223"/>
        <end position="367"/>
    </location>
</feature>
<dbReference type="SMART" id="SM00897">
    <property type="entry name" value="FIST"/>
    <property type="match status" value="1"/>
</dbReference>
<dbReference type="EMBL" id="BONQ01000167">
    <property type="protein sequence ID" value="GIG52031.1"/>
    <property type="molecule type" value="Genomic_DNA"/>
</dbReference>
<dbReference type="Proteomes" id="UP000660611">
    <property type="component" value="Unassembled WGS sequence"/>
</dbReference>
<accession>A0A919UH45</accession>
<dbReference type="PANTHER" id="PTHR40252">
    <property type="entry name" value="BLR0328 PROTEIN"/>
    <property type="match status" value="1"/>
</dbReference>
<protein>
    <recommendedName>
        <fullName evidence="5">FIST domain-containing protein</fullName>
    </recommendedName>
</protein>
<organism evidence="3 4">
    <name type="scientific">Dactylosporangium siamense</name>
    <dbReference type="NCBI Taxonomy" id="685454"/>
    <lineage>
        <taxon>Bacteria</taxon>
        <taxon>Bacillati</taxon>
        <taxon>Actinomycetota</taxon>
        <taxon>Actinomycetes</taxon>
        <taxon>Micromonosporales</taxon>
        <taxon>Micromonosporaceae</taxon>
        <taxon>Dactylosporangium</taxon>
    </lineage>
</organism>
<evidence type="ECO:0000259" key="1">
    <source>
        <dbReference type="SMART" id="SM00897"/>
    </source>
</evidence>
<reference evidence="3" key="1">
    <citation type="submission" date="2021-01" db="EMBL/GenBank/DDBJ databases">
        <title>Whole genome shotgun sequence of Dactylosporangium siamense NBRC 106093.</title>
        <authorList>
            <person name="Komaki H."/>
            <person name="Tamura T."/>
        </authorList>
    </citation>
    <scope>NUCLEOTIDE SEQUENCE</scope>
    <source>
        <strain evidence="3">NBRC 106093</strain>
    </source>
</reference>
<dbReference type="InterPro" id="IPR019494">
    <property type="entry name" value="FIST_C"/>
</dbReference>
<proteinExistence type="predicted"/>
<dbReference type="Pfam" id="PF10442">
    <property type="entry name" value="FIST_C"/>
    <property type="match status" value="1"/>
</dbReference>
<dbReference type="PANTHER" id="PTHR40252:SF2">
    <property type="entry name" value="BLR0328 PROTEIN"/>
    <property type="match status" value="1"/>
</dbReference>
<evidence type="ECO:0000313" key="4">
    <source>
        <dbReference type="Proteomes" id="UP000660611"/>
    </source>
</evidence>
<gene>
    <name evidence="3" type="ORF">Dsi01nite_100720</name>
</gene>
<evidence type="ECO:0000259" key="2">
    <source>
        <dbReference type="SMART" id="SM01204"/>
    </source>
</evidence>
<dbReference type="AlphaFoldDB" id="A0A919UH45"/>
<evidence type="ECO:0000313" key="3">
    <source>
        <dbReference type="EMBL" id="GIG52031.1"/>
    </source>
</evidence>
<dbReference type="InterPro" id="IPR013702">
    <property type="entry name" value="FIST_domain_N"/>
</dbReference>
<dbReference type="Pfam" id="PF08495">
    <property type="entry name" value="FIST"/>
    <property type="match status" value="1"/>
</dbReference>